<sequence length="112" mass="12051">MTAVVVNGVDLELLRKHVKEGYNASSATVIALIQIALAEPGLHVALAQANGKATMLSQQLDVTRYALASGMGQLARIVAARMSPDQDALVKVVDETIEKYVRVMPSARERVH</sequence>
<proteinExistence type="predicted"/>
<keyword evidence="2" id="KW-1185">Reference proteome</keyword>
<organism evidence="1 2">
    <name type="scientific">Nitrosospira lacus</name>
    <dbReference type="NCBI Taxonomy" id="1288494"/>
    <lineage>
        <taxon>Bacteria</taxon>
        <taxon>Pseudomonadati</taxon>
        <taxon>Pseudomonadota</taxon>
        <taxon>Betaproteobacteria</taxon>
        <taxon>Nitrosomonadales</taxon>
        <taxon>Nitrosomonadaceae</taxon>
        <taxon>Nitrosospira</taxon>
    </lineage>
</organism>
<dbReference type="RefSeq" id="WP_004177726.1">
    <property type="nucleotide sequence ID" value="NZ_CP021106.3"/>
</dbReference>
<dbReference type="EMBL" id="CP021106">
    <property type="protein sequence ID" value="ARO88146.1"/>
    <property type="molecule type" value="Genomic_DNA"/>
</dbReference>
<dbReference type="OrthoDB" id="9873423at2"/>
<protein>
    <submittedName>
        <fullName evidence="1">Uncharacterized protein</fullName>
    </submittedName>
</protein>
<name>A0A1W6SQS7_9PROT</name>
<reference evidence="1 2" key="1">
    <citation type="journal article" date="2015" name="Int. J. Syst. Evol. Microbiol.">
        <title>Nitrosospira lacus sp. nov., a psychrotolerant, ammonia-oxidizing bacterium from sandy lake sediment.</title>
        <authorList>
            <person name="Urakawa H."/>
            <person name="Garcia J.C."/>
            <person name="Nielsen J.L."/>
            <person name="Le V.Q."/>
            <person name="Kozlowski J.A."/>
            <person name="Stein L.Y."/>
            <person name="Lim C.K."/>
            <person name="Pommerening-Roser A."/>
            <person name="Martens-Habbena W."/>
            <person name="Stahl D.A."/>
            <person name="Klotz M.G."/>
        </authorList>
    </citation>
    <scope>NUCLEOTIDE SEQUENCE [LARGE SCALE GENOMIC DNA]</scope>
    <source>
        <strain evidence="1 2">APG3</strain>
    </source>
</reference>
<evidence type="ECO:0000313" key="1">
    <source>
        <dbReference type="EMBL" id="ARO88146.1"/>
    </source>
</evidence>
<dbReference type="KEGG" id="nlc:EBAPG3_010370"/>
<dbReference type="Proteomes" id="UP000012179">
    <property type="component" value="Chromosome"/>
</dbReference>
<dbReference type="AlphaFoldDB" id="A0A1W6SQS7"/>
<accession>A0A1W6SQS7</accession>
<evidence type="ECO:0000313" key="2">
    <source>
        <dbReference type="Proteomes" id="UP000012179"/>
    </source>
</evidence>
<gene>
    <name evidence="1" type="ORF">EBAPG3_010370</name>
</gene>